<name>J2Y856_PSEFQ</name>
<dbReference type="AlphaFoldDB" id="J2Y856"/>
<accession>J2Y856</accession>
<dbReference type="PATRIC" id="fig|1038922.3.peg.1397"/>
<sequence length="122" mass="13581">MPGLPTFDDHYPPFGACAGIVWESSRSYVGSRQSQSLKKRLQTCVTSKPFPQRQVVELPTYAIRLLGEALSELALGNTVKVVPIHAELPPLEGADLLKFADLMEYKNRREQDSHAIQDELAT</sequence>
<gene>
    <name evidence="1" type="ORF">PflQ2_4117</name>
</gene>
<dbReference type="HOGENOM" id="CLU_2024724_0_0_6"/>
<dbReference type="GO" id="GO:0003677">
    <property type="term" value="F:DNA binding"/>
    <property type="evidence" value="ECO:0007669"/>
    <property type="project" value="UniProtKB-KW"/>
</dbReference>
<organism evidence="1">
    <name type="scientific">Pseudomonas fluorescens (strain Q2-87)</name>
    <dbReference type="NCBI Taxonomy" id="1038922"/>
    <lineage>
        <taxon>Bacteria</taxon>
        <taxon>Pseudomonadati</taxon>
        <taxon>Pseudomonadota</taxon>
        <taxon>Gammaproteobacteria</taxon>
        <taxon>Pseudomonadales</taxon>
        <taxon>Pseudomonadaceae</taxon>
        <taxon>Pseudomonas</taxon>
    </lineage>
</organism>
<reference evidence="1" key="1">
    <citation type="journal article" date="2012" name="PLoS Genet.">
        <title>Comparative Genomics of Plant-Associated Pseudomonas spp.: Insights into Diversity and Inheritance of Traits Involved in Multitrophic Interactions.</title>
        <authorList>
            <person name="Loper J.E."/>
            <person name="Hassan K.A."/>
            <person name="Mavrodi D.V."/>
            <person name="Davis E.W.II."/>
            <person name="Lim C.K."/>
            <person name="Shaffer B.T."/>
            <person name="Elbourne L.D."/>
            <person name="Stockwell V.O."/>
            <person name="Hartney S.L."/>
            <person name="Breakwell K."/>
            <person name="Henkels M.D."/>
            <person name="Tetu S.G."/>
            <person name="Rangel L.I."/>
            <person name="Kidarsa T.A."/>
            <person name="Wilson N.L."/>
            <person name="van de Mortel J.E."/>
            <person name="Song C."/>
            <person name="Blumhagen R."/>
            <person name="Radune D."/>
            <person name="Hostetler J.B."/>
            <person name="Brinkac L.M."/>
            <person name="Durkin A.S."/>
            <person name="Kluepfel D.A."/>
            <person name="Wechter W.P."/>
            <person name="Anderson A.J."/>
            <person name="Kim Y.C."/>
            <person name="Pierson L.S.III."/>
            <person name="Pierson E.A."/>
            <person name="Lindow S.E."/>
            <person name="Kobayashi D.Y."/>
            <person name="Raaijmakers J.M."/>
            <person name="Weller D.M."/>
            <person name="Thomashow L.S."/>
            <person name="Allen A.E."/>
            <person name="Paulsen I.T."/>
        </authorList>
    </citation>
    <scope>NUCLEOTIDE SEQUENCE [LARGE SCALE GENOMIC DNA]</scope>
    <source>
        <strain evidence="1">Q2-87</strain>
    </source>
</reference>
<dbReference type="Proteomes" id="UP000007289">
    <property type="component" value="Chromosome"/>
</dbReference>
<evidence type="ECO:0000313" key="1">
    <source>
        <dbReference type="EMBL" id="EJL03049.1"/>
    </source>
</evidence>
<keyword evidence="1" id="KW-0238">DNA-binding</keyword>
<comment type="caution">
    <text evidence="1">The sequence shown here is derived from an EMBL/GenBank/DDBJ whole genome shotgun (WGS) entry which is preliminary data.</text>
</comment>
<protein>
    <submittedName>
        <fullName evidence="1">Excisionase/Xis, DNA-binding</fullName>
    </submittedName>
</protein>
<proteinExistence type="predicted"/>
<dbReference type="EMBL" id="AGBM01000001">
    <property type="protein sequence ID" value="EJL03049.1"/>
    <property type="molecule type" value="Genomic_DNA"/>
</dbReference>